<organism evidence="4">
    <name type="scientific">freshwater metagenome</name>
    <dbReference type="NCBI Taxonomy" id="449393"/>
    <lineage>
        <taxon>unclassified sequences</taxon>
        <taxon>metagenomes</taxon>
        <taxon>ecological metagenomes</taxon>
    </lineage>
</organism>
<gene>
    <name evidence="4" type="ORF">UFOPK2656_02243</name>
    <name evidence="5" type="ORF">UFOPK3099_02986</name>
    <name evidence="6" type="ORF">UFOPK3267_02839</name>
    <name evidence="7" type="ORF">UFOPK3931_00297</name>
    <name evidence="3" type="ORF">UFOPK4189_02055</name>
</gene>
<feature type="region of interest" description="Disordered" evidence="2">
    <location>
        <begin position="1"/>
        <end position="142"/>
    </location>
</feature>
<dbReference type="EMBL" id="CAFBIY010000233">
    <property type="protein sequence ID" value="CAB4853311.1"/>
    <property type="molecule type" value="Genomic_DNA"/>
</dbReference>
<dbReference type="EMBL" id="CAFAAV010000363">
    <property type="protein sequence ID" value="CAB4836066.1"/>
    <property type="molecule type" value="Genomic_DNA"/>
</dbReference>
<evidence type="ECO:0000256" key="1">
    <source>
        <dbReference type="SAM" id="Coils"/>
    </source>
</evidence>
<evidence type="ECO:0000256" key="2">
    <source>
        <dbReference type="SAM" id="MobiDB-lite"/>
    </source>
</evidence>
<keyword evidence="1" id="KW-0175">Coiled coil</keyword>
<proteinExistence type="predicted"/>
<evidence type="ECO:0000313" key="4">
    <source>
        <dbReference type="EMBL" id="CAB4732701.1"/>
    </source>
</evidence>
<dbReference type="PROSITE" id="PS51128">
    <property type="entry name" value="ZF_DKSA_2"/>
    <property type="match status" value="1"/>
</dbReference>
<evidence type="ECO:0000313" key="6">
    <source>
        <dbReference type="EMBL" id="CAB4853311.1"/>
    </source>
</evidence>
<name>A0A6J6SCS4_9ZZZZ</name>
<accession>A0A6J6SCS4</accession>
<dbReference type="AlphaFoldDB" id="A0A6J6SCS4"/>
<reference evidence="4" key="1">
    <citation type="submission" date="2020-05" db="EMBL/GenBank/DDBJ databases">
        <authorList>
            <person name="Chiriac C."/>
            <person name="Salcher M."/>
            <person name="Ghai R."/>
            <person name="Kavagutti S V."/>
        </authorList>
    </citation>
    <scope>NUCLEOTIDE SEQUENCE</scope>
</reference>
<dbReference type="Gene3D" id="1.20.120.910">
    <property type="entry name" value="DksA, coiled-coil domain"/>
    <property type="match status" value="1"/>
</dbReference>
<dbReference type="PANTHER" id="PTHR33823">
    <property type="entry name" value="RNA POLYMERASE-BINDING TRANSCRIPTION FACTOR DKSA-RELATED"/>
    <property type="match status" value="1"/>
</dbReference>
<dbReference type="EMBL" id="CAESGF010000012">
    <property type="protein sequence ID" value="CAB4364292.1"/>
    <property type="molecule type" value="Genomic_DNA"/>
</dbReference>
<feature type="coiled-coil region" evidence="1">
    <location>
        <begin position="205"/>
        <end position="232"/>
    </location>
</feature>
<sequence length="318" mass="33075">MATAKKATAKKATTKKAVPAKKAAPAVKKASAPAKKAAPAVKKAAAPAKKASPAPVKKAAAPAKKTAAPTKKVAAPVKKTAAPTKKVAAPVKKTAAPTKKAAAPVKKTAAPAKKSAAAPVKKATPVTAPAKKATPAPAPAPPKKAVALLPVPKVVEKVTPKVPERKPVRKPFVVIVPEKPVVKGVTKDGLAYTKDFDVKFLTTMRAALFEEKARATGQAVRLEDEALQLIEEHEMGDVQFDDEGGEGDTMVVERERDLALSAQARQTIAEIDAAIARLATGAYGYSVESGRPIPRERLEAIPWATVLVEEKVGGIGRR</sequence>
<feature type="compositionally biased region" description="Low complexity" evidence="2">
    <location>
        <begin position="15"/>
        <end position="135"/>
    </location>
</feature>
<protein>
    <submittedName>
        <fullName evidence="4">Unannotated protein</fullName>
    </submittedName>
</protein>
<evidence type="ECO:0000313" key="7">
    <source>
        <dbReference type="EMBL" id="CAB4973136.1"/>
    </source>
</evidence>
<dbReference type="EMBL" id="CAFBOL010000004">
    <property type="protein sequence ID" value="CAB4973136.1"/>
    <property type="molecule type" value="Genomic_DNA"/>
</dbReference>
<evidence type="ECO:0000313" key="5">
    <source>
        <dbReference type="EMBL" id="CAB4836066.1"/>
    </source>
</evidence>
<evidence type="ECO:0000313" key="3">
    <source>
        <dbReference type="EMBL" id="CAB4364292.1"/>
    </source>
</evidence>
<dbReference type="EMBL" id="CAEZYF010000015">
    <property type="protein sequence ID" value="CAB4732701.1"/>
    <property type="molecule type" value="Genomic_DNA"/>
</dbReference>